<dbReference type="Proteomes" id="UP000019276">
    <property type="component" value="Unassembled WGS sequence"/>
</dbReference>
<dbReference type="CDD" id="cd00827">
    <property type="entry name" value="init_cond_enzymes"/>
    <property type="match status" value="1"/>
</dbReference>
<dbReference type="PATRIC" id="fig|1328313.3.peg.1469"/>
<accession>W7QCI8</accession>
<dbReference type="GO" id="GO:0044550">
    <property type="term" value="P:secondary metabolite biosynthetic process"/>
    <property type="evidence" value="ECO:0007669"/>
    <property type="project" value="TreeGrafter"/>
</dbReference>
<dbReference type="Gene3D" id="3.40.47.10">
    <property type="match status" value="2"/>
</dbReference>
<protein>
    <submittedName>
        <fullName evidence="4">3-oxoacyl-(Acyl carrier protein) synthase III</fullName>
        <ecNumber evidence="4">2.3.1.41</ecNumber>
    </submittedName>
</protein>
<dbReference type="SUPFAM" id="SSF53901">
    <property type="entry name" value="Thiolase-like"/>
    <property type="match status" value="2"/>
</dbReference>
<organism evidence="4 5">
    <name type="scientific">Catenovulum agarivorans DS-2</name>
    <dbReference type="NCBI Taxonomy" id="1328313"/>
    <lineage>
        <taxon>Bacteria</taxon>
        <taxon>Pseudomonadati</taxon>
        <taxon>Pseudomonadota</taxon>
        <taxon>Gammaproteobacteria</taxon>
        <taxon>Alteromonadales</taxon>
        <taxon>Alteromonadaceae</taxon>
        <taxon>Catenovulum</taxon>
    </lineage>
</organism>
<dbReference type="InterPro" id="IPR013747">
    <property type="entry name" value="ACP_syn_III_C"/>
</dbReference>
<reference evidence="4 5" key="1">
    <citation type="journal article" date="2014" name="Genome Announc.">
        <title>Draft Genome Sequence of the Agar-Degrading Bacterium Catenovulum sp. Strain DS-2, Isolated from Intestines of Haliotis diversicolor.</title>
        <authorList>
            <person name="Shan D."/>
            <person name="Li X."/>
            <person name="Gu Z."/>
            <person name="Wei G."/>
            <person name="Gao Z."/>
            <person name="Shao Z."/>
        </authorList>
    </citation>
    <scope>NUCLEOTIDE SEQUENCE [LARGE SCALE GENOMIC DNA]</scope>
    <source>
        <strain evidence="4 5">DS-2</strain>
    </source>
</reference>
<comment type="caution">
    <text evidence="4">The sequence shown here is derived from an EMBL/GenBank/DDBJ whole genome shotgun (WGS) entry which is preliminary data.</text>
</comment>
<feature type="domain" description="Beta-ketoacyl-[acyl-carrier-protein] synthase III C-terminal" evidence="3">
    <location>
        <begin position="286"/>
        <end position="363"/>
    </location>
</feature>
<evidence type="ECO:0000256" key="1">
    <source>
        <dbReference type="ARBA" id="ARBA00022679"/>
    </source>
</evidence>
<name>W7QCI8_9ALTE</name>
<dbReference type="NCBIfam" id="NF005293">
    <property type="entry name" value="PRK06816.1"/>
    <property type="match status" value="1"/>
</dbReference>
<dbReference type="GO" id="GO:0004315">
    <property type="term" value="F:3-oxoacyl-[acyl-carrier-protein] synthase activity"/>
    <property type="evidence" value="ECO:0007669"/>
    <property type="project" value="UniProtKB-EC"/>
</dbReference>
<evidence type="ECO:0000313" key="5">
    <source>
        <dbReference type="Proteomes" id="UP000019276"/>
    </source>
</evidence>
<evidence type="ECO:0000313" key="4">
    <source>
        <dbReference type="EMBL" id="EWH10599.1"/>
    </source>
</evidence>
<dbReference type="PANTHER" id="PTHR34069:SF3">
    <property type="entry name" value="ACYL-COA:ACYL-COA ALKYLTRANSFERASE"/>
    <property type="match status" value="1"/>
</dbReference>
<evidence type="ECO:0000256" key="2">
    <source>
        <dbReference type="ARBA" id="ARBA00023315"/>
    </source>
</evidence>
<dbReference type="AlphaFoldDB" id="W7QCI8"/>
<dbReference type="EMBL" id="ARZY01000010">
    <property type="protein sequence ID" value="EWH10599.1"/>
    <property type="molecule type" value="Genomic_DNA"/>
</dbReference>
<keyword evidence="2 4" id="KW-0012">Acyltransferase</keyword>
<gene>
    <name evidence="4" type="ORF">DS2_07198</name>
</gene>
<dbReference type="EC" id="2.3.1.41" evidence="4"/>
<dbReference type="STRING" id="1328313.DS2_07198"/>
<dbReference type="InterPro" id="IPR016039">
    <property type="entry name" value="Thiolase-like"/>
</dbReference>
<keyword evidence="5" id="KW-1185">Reference proteome</keyword>
<dbReference type="PANTHER" id="PTHR34069">
    <property type="entry name" value="3-OXOACYL-[ACYL-CARRIER-PROTEIN] SYNTHASE 3"/>
    <property type="match status" value="1"/>
</dbReference>
<dbReference type="eggNOG" id="COG0332">
    <property type="taxonomic scope" value="Bacteria"/>
</dbReference>
<evidence type="ECO:0000259" key="3">
    <source>
        <dbReference type="Pfam" id="PF08541"/>
    </source>
</evidence>
<proteinExistence type="predicted"/>
<sequence>MGNEVYINKLASALPNEPISNKQMEDVLGQVGGRKSRARSVILRSNGIKTRYYGIDPTTGEYNYTNAKLAAEAVRKLFVEQSELEQLECLVASSSMPDQIMPNHGVMVHGELNNPPCEVISTAGICLCGASALKYAYLNVKSGESQNSAVVASELASNVMHARNFEAESEHKLQSLEENPEVAFEKDFLRWMLSDGAGAAYLSNQPNEQDISLRIDWIDILSFANQHEACMYAGAEKIDGELKSWTRYNQNERAEQSILAVKQDVRLLNDNIVKTTVEDALSRIIAKRKLVASDYDVFVPHYSSGYFRERLHQGLINIDFEIPFEKWFTNLPEKGNTGSASIFIMLEELFNNNQLSKGQRLLCYVPESGRFSSCFIQLTVV</sequence>
<dbReference type="Pfam" id="PF08541">
    <property type="entry name" value="ACP_syn_III_C"/>
    <property type="match status" value="1"/>
</dbReference>
<keyword evidence="1 4" id="KW-0808">Transferase</keyword>
<dbReference type="OrthoDB" id="2514738at2"/>